<feature type="compositionally biased region" description="Acidic residues" evidence="3">
    <location>
        <begin position="68"/>
        <end position="90"/>
    </location>
</feature>
<dbReference type="InterPro" id="IPR016197">
    <property type="entry name" value="Chromo-like_dom_sf"/>
</dbReference>
<protein>
    <recommendedName>
        <fullName evidence="4">Chromo domain-containing protein</fullName>
    </recommendedName>
</protein>
<feature type="region of interest" description="Disordered" evidence="3">
    <location>
        <begin position="48"/>
        <end position="105"/>
    </location>
</feature>
<keyword evidence="6" id="KW-1185">Reference proteome</keyword>
<reference evidence="5 6" key="1">
    <citation type="submission" date="2018-11" db="EMBL/GenBank/DDBJ databases">
        <authorList>
            <consortium name="Pathogen Informatics"/>
        </authorList>
    </citation>
    <scope>NUCLEOTIDE SEQUENCE [LARGE SCALE GENOMIC DNA]</scope>
</reference>
<comment type="subcellular location">
    <subcellularLocation>
        <location evidence="1">Nucleus</location>
    </subcellularLocation>
</comment>
<dbReference type="EMBL" id="UYRV01002378">
    <property type="protein sequence ID" value="VDK48576.1"/>
    <property type="molecule type" value="Genomic_DNA"/>
</dbReference>
<evidence type="ECO:0000256" key="3">
    <source>
        <dbReference type="SAM" id="MobiDB-lite"/>
    </source>
</evidence>
<dbReference type="CDD" id="cd00034">
    <property type="entry name" value="CSD"/>
    <property type="match status" value="1"/>
</dbReference>
<dbReference type="AlphaFoldDB" id="A0A3P6QAK5"/>
<dbReference type="SMART" id="SM00298">
    <property type="entry name" value="CHROMO"/>
    <property type="match status" value="1"/>
</dbReference>
<organism evidence="5 6">
    <name type="scientific">Cylicostephanus goldi</name>
    <name type="common">Nematode worm</name>
    <dbReference type="NCBI Taxonomy" id="71465"/>
    <lineage>
        <taxon>Eukaryota</taxon>
        <taxon>Metazoa</taxon>
        <taxon>Ecdysozoa</taxon>
        <taxon>Nematoda</taxon>
        <taxon>Chromadorea</taxon>
        <taxon>Rhabditida</taxon>
        <taxon>Rhabditina</taxon>
        <taxon>Rhabditomorpha</taxon>
        <taxon>Strongyloidea</taxon>
        <taxon>Strongylidae</taxon>
        <taxon>Cylicostephanus</taxon>
    </lineage>
</organism>
<keyword evidence="2" id="KW-0539">Nucleus</keyword>
<feature type="non-terminal residue" evidence="5">
    <location>
        <position position="1"/>
    </location>
</feature>
<sequence>LYWELCFGSGVVEYLIKWKGYDDSDDDTWEPAAQCDCAGLIEEFEKSQKNTAEKSSKTRKRKIREKEDKEDEDVIPVLNDNDDDVFDDGTSESTAKTRPKTKRKTSVDDKKYGVCEGRKISRILGLNNKSSELRMLVVYSDAMKDRKKGVELVPTRILRHYAPQMVIDYYESLLDKNVQ</sequence>
<dbReference type="PANTHER" id="PTHR22812">
    <property type="entry name" value="CHROMOBOX PROTEIN"/>
    <property type="match status" value="1"/>
</dbReference>
<dbReference type="OrthoDB" id="433924at2759"/>
<dbReference type="InterPro" id="IPR023779">
    <property type="entry name" value="Chromodomain_CS"/>
</dbReference>
<feature type="domain" description="Chromo" evidence="4">
    <location>
        <begin position="1"/>
        <end position="56"/>
    </location>
</feature>
<name>A0A3P6QAK5_CYLGO</name>
<dbReference type="PROSITE" id="PS50013">
    <property type="entry name" value="CHROMO_2"/>
    <property type="match status" value="1"/>
</dbReference>
<dbReference type="Gene3D" id="2.40.50.40">
    <property type="match status" value="2"/>
</dbReference>
<evidence type="ECO:0000259" key="4">
    <source>
        <dbReference type="PROSITE" id="PS50013"/>
    </source>
</evidence>
<dbReference type="InterPro" id="IPR000953">
    <property type="entry name" value="Chromo/chromo_shadow_dom"/>
</dbReference>
<dbReference type="CDD" id="cd00024">
    <property type="entry name" value="CD_CSD"/>
    <property type="match status" value="1"/>
</dbReference>
<dbReference type="InterPro" id="IPR051219">
    <property type="entry name" value="Heterochromatin_chromo-domain"/>
</dbReference>
<dbReference type="SUPFAM" id="SSF54160">
    <property type="entry name" value="Chromo domain-like"/>
    <property type="match status" value="2"/>
</dbReference>
<proteinExistence type="predicted"/>
<evidence type="ECO:0000256" key="1">
    <source>
        <dbReference type="ARBA" id="ARBA00004123"/>
    </source>
</evidence>
<dbReference type="Pfam" id="PF00385">
    <property type="entry name" value="Chromo"/>
    <property type="match status" value="1"/>
</dbReference>
<dbReference type="PROSITE" id="PS00598">
    <property type="entry name" value="CHROMO_1"/>
    <property type="match status" value="1"/>
</dbReference>
<evidence type="ECO:0000256" key="2">
    <source>
        <dbReference type="ARBA" id="ARBA00023242"/>
    </source>
</evidence>
<dbReference type="InterPro" id="IPR023780">
    <property type="entry name" value="Chromo_domain"/>
</dbReference>
<accession>A0A3P6QAK5</accession>
<gene>
    <name evidence="5" type="ORF">CGOC_LOCUS1311</name>
</gene>
<dbReference type="GO" id="GO:0005634">
    <property type="term" value="C:nucleus"/>
    <property type="evidence" value="ECO:0007669"/>
    <property type="project" value="UniProtKB-SubCell"/>
</dbReference>
<evidence type="ECO:0000313" key="5">
    <source>
        <dbReference type="EMBL" id="VDK48576.1"/>
    </source>
</evidence>
<dbReference type="Proteomes" id="UP000271889">
    <property type="component" value="Unassembled WGS sequence"/>
</dbReference>
<evidence type="ECO:0000313" key="6">
    <source>
        <dbReference type="Proteomes" id="UP000271889"/>
    </source>
</evidence>